<keyword evidence="1" id="KW-1133">Transmembrane helix</keyword>
<evidence type="ECO:0000313" key="4">
    <source>
        <dbReference type="Proteomes" id="UP000076976"/>
    </source>
</evidence>
<accession>A0A5P8FPN7</accession>
<dbReference type="RefSeq" id="WP_068277080.1">
    <property type="nucleotide sequence ID" value="NZ_BAAAKD010000010.1"/>
</dbReference>
<protein>
    <submittedName>
        <fullName evidence="2">Uncharacterized protein</fullName>
    </submittedName>
</protein>
<feature type="transmembrane region" description="Helical" evidence="1">
    <location>
        <begin position="65"/>
        <end position="91"/>
    </location>
</feature>
<reference evidence="3 5" key="2">
    <citation type="submission" date="2019-09" db="EMBL/GenBank/DDBJ databases">
        <title>Complete Genome Sequence of Janibacter melonis M714 with both human health impact and industrial applications.</title>
        <authorList>
            <person name="Jin M."/>
            <person name="Zhao Q.R."/>
        </authorList>
    </citation>
    <scope>NUCLEOTIDE SEQUENCE [LARGE SCALE GENOMIC DNA]</scope>
    <source>
        <strain evidence="3 5">M714</strain>
    </source>
</reference>
<dbReference type="Proteomes" id="UP000271708">
    <property type="component" value="Chromosome"/>
</dbReference>
<reference evidence="2 4" key="1">
    <citation type="submission" date="2016-01" db="EMBL/GenBank/DDBJ databases">
        <title>Janibacter melonis strain CD11_4 genome sequencing and assembly.</title>
        <authorList>
            <person name="Nair G.R."/>
            <person name="Kaur G."/>
            <person name="Chander A.M."/>
            <person name="Mayilraj S."/>
        </authorList>
    </citation>
    <scope>NUCLEOTIDE SEQUENCE [LARGE SCALE GENOMIC DNA]</scope>
    <source>
        <strain evidence="2 4">CD11-4</strain>
    </source>
</reference>
<dbReference type="GeneID" id="59161885"/>
<gene>
    <name evidence="2" type="ORF">AWH69_13760</name>
    <name evidence="3" type="ORF">EEW87_011925</name>
</gene>
<keyword evidence="1" id="KW-0472">Membrane</keyword>
<proteinExistence type="predicted"/>
<organism evidence="2 4">
    <name type="scientific">Janibacter melonis</name>
    <dbReference type="NCBI Taxonomy" id="262209"/>
    <lineage>
        <taxon>Bacteria</taxon>
        <taxon>Bacillati</taxon>
        <taxon>Actinomycetota</taxon>
        <taxon>Actinomycetes</taxon>
        <taxon>Micrococcales</taxon>
        <taxon>Intrasporangiaceae</taxon>
        <taxon>Janibacter</taxon>
    </lineage>
</organism>
<evidence type="ECO:0000256" key="1">
    <source>
        <dbReference type="SAM" id="Phobius"/>
    </source>
</evidence>
<dbReference type="AlphaFoldDB" id="A0A176Q9R5"/>
<keyword evidence="4" id="KW-1185">Reference proteome</keyword>
<evidence type="ECO:0000313" key="3">
    <source>
        <dbReference type="EMBL" id="QFQ30874.2"/>
    </source>
</evidence>
<keyword evidence="1" id="KW-0812">Transmembrane</keyword>
<reference evidence="3" key="3">
    <citation type="submission" date="2019-11" db="EMBL/GenBank/DDBJ databases">
        <authorList>
            <person name="Zhao Q."/>
        </authorList>
    </citation>
    <scope>NUCLEOTIDE SEQUENCE</scope>
    <source>
        <strain evidence="3">M714</strain>
    </source>
</reference>
<sequence>MVDERRREDVAMSVRASAARWALGAVLAVGALVLLLKPGGVSKLLGLALGVAAVSVLVRRDRSSATILAVALGLIAAFFVLAFLTGNSAWITDRYTR</sequence>
<dbReference type="STRING" id="262209.AWH69_13760"/>
<dbReference type="KEGG" id="jme:EEW87_011925"/>
<dbReference type="EMBL" id="CP044548">
    <property type="protein sequence ID" value="QFQ30874.2"/>
    <property type="molecule type" value="Genomic_DNA"/>
</dbReference>
<dbReference type="Proteomes" id="UP000076976">
    <property type="component" value="Unassembled WGS sequence"/>
</dbReference>
<dbReference type="EMBL" id="LQZG01000004">
    <property type="protein sequence ID" value="OAB86399.1"/>
    <property type="molecule type" value="Genomic_DNA"/>
</dbReference>
<accession>A0A176Q9R5</accession>
<evidence type="ECO:0000313" key="2">
    <source>
        <dbReference type="EMBL" id="OAB86399.1"/>
    </source>
</evidence>
<name>A0A176Q9R5_9MICO</name>
<feature type="transmembrane region" description="Helical" evidence="1">
    <location>
        <begin position="12"/>
        <end position="35"/>
    </location>
</feature>
<evidence type="ECO:0000313" key="5">
    <source>
        <dbReference type="Proteomes" id="UP000271708"/>
    </source>
</evidence>